<sequence length="405" mass="45265">MDDITIIGGGIVGLSTAYALSKRFPHARLRVIEKENQWAKHQTGNNSGVIHSGIYYQPGSLKAKFAKAGSQQMKDFCEKYDINYDPCGKVIVATKETELSLLKYLYDRGIANGLDICMIGSDQLKEEEPYVEGLQAIKVPQAGIVDYKQVCETLVLLLKNHGAEMLLNTEVKNILEHEQKVEIITKVKEFNTSFVVNCGGLHSDRLTKMTGLKPDLQIVPFRGEYYELKPDKHYLVKNLIYPVPNPDFPFLGVHFTRMVNGGVEAGPNAVLSLKREGYRKTDFDLKDFSEVLSFKGFWKLAAKYWQEGAKEMWRSYSKKAFVKSLQELIPSIQEGDLEPAPSGVRAQALQSSGKLVDDFYIVSGKRSIHVCNAPSPAATACFPIGREIAEQVPEVESNQMFIKGS</sequence>
<reference evidence="7 8" key="1">
    <citation type="submission" date="2019-01" db="EMBL/GenBank/DDBJ databases">
        <title>Chengkuizengella sp. nov., isolated from deep-sea sediment of East Pacific Ocean.</title>
        <authorList>
            <person name="Yang J."/>
            <person name="Lai Q."/>
            <person name="Shao Z."/>
        </authorList>
    </citation>
    <scope>NUCLEOTIDE SEQUENCE [LARGE SCALE GENOMIC DNA]</scope>
    <source>
        <strain evidence="7 8">YPA3-1-1</strain>
    </source>
</reference>
<dbReference type="RefSeq" id="WP_160646037.1">
    <property type="nucleotide sequence ID" value="NZ_SIJB01000023.1"/>
</dbReference>
<proteinExistence type="inferred from homology"/>
<gene>
    <name evidence="7" type="primary">lhgO</name>
    <name evidence="7" type="ORF">ERL59_09710</name>
</gene>
<dbReference type="AlphaFoldDB" id="A0A6N9Q348"/>
<evidence type="ECO:0000256" key="2">
    <source>
        <dbReference type="ARBA" id="ARBA00022630"/>
    </source>
</evidence>
<feature type="domain" description="FAD dependent oxidoreductase" evidence="6">
    <location>
        <begin position="3"/>
        <end position="390"/>
    </location>
</feature>
<evidence type="ECO:0000256" key="3">
    <source>
        <dbReference type="ARBA" id="ARBA00022827"/>
    </source>
</evidence>
<keyword evidence="4 7" id="KW-0560">Oxidoreductase</keyword>
<comment type="similarity">
    <text evidence="5">Belongs to the L2HGDH family.</text>
</comment>
<dbReference type="Gene3D" id="3.30.9.10">
    <property type="entry name" value="D-Amino Acid Oxidase, subunit A, domain 2"/>
    <property type="match status" value="1"/>
</dbReference>
<dbReference type="EMBL" id="SIJB01000023">
    <property type="protein sequence ID" value="NBI29235.1"/>
    <property type="molecule type" value="Genomic_DNA"/>
</dbReference>
<dbReference type="Proteomes" id="UP000448943">
    <property type="component" value="Unassembled WGS sequence"/>
</dbReference>
<keyword evidence="3" id="KW-0274">FAD</keyword>
<protein>
    <submittedName>
        <fullName evidence="7">L-2-hydroxyglutarate oxidase</fullName>
        <ecNumber evidence="7">1.1.3.-</ecNumber>
    </submittedName>
</protein>
<dbReference type="GO" id="GO:0047545">
    <property type="term" value="F:(S)-2-hydroxyglutarate dehydrogenase activity"/>
    <property type="evidence" value="ECO:0007669"/>
    <property type="project" value="TreeGrafter"/>
</dbReference>
<keyword evidence="8" id="KW-1185">Reference proteome</keyword>
<dbReference type="EC" id="1.1.3.-" evidence="7"/>
<dbReference type="InterPro" id="IPR036188">
    <property type="entry name" value="FAD/NAD-bd_sf"/>
</dbReference>
<dbReference type="Gene3D" id="3.50.50.60">
    <property type="entry name" value="FAD/NAD(P)-binding domain"/>
    <property type="match status" value="1"/>
</dbReference>
<dbReference type="InterPro" id="IPR006076">
    <property type="entry name" value="FAD-dep_OxRdtase"/>
</dbReference>
<dbReference type="Pfam" id="PF01266">
    <property type="entry name" value="DAO"/>
    <property type="match status" value="1"/>
</dbReference>
<accession>A0A6N9Q348</accession>
<organism evidence="7 8">
    <name type="scientific">Chengkuizengella marina</name>
    <dbReference type="NCBI Taxonomy" id="2507566"/>
    <lineage>
        <taxon>Bacteria</taxon>
        <taxon>Bacillati</taxon>
        <taxon>Bacillota</taxon>
        <taxon>Bacilli</taxon>
        <taxon>Bacillales</taxon>
        <taxon>Paenibacillaceae</taxon>
        <taxon>Chengkuizengella</taxon>
    </lineage>
</organism>
<evidence type="ECO:0000256" key="5">
    <source>
        <dbReference type="ARBA" id="ARBA00037941"/>
    </source>
</evidence>
<dbReference type="OrthoDB" id="9801699at2"/>
<evidence type="ECO:0000256" key="1">
    <source>
        <dbReference type="ARBA" id="ARBA00001974"/>
    </source>
</evidence>
<comment type="cofactor">
    <cofactor evidence="1">
        <name>FAD</name>
        <dbReference type="ChEBI" id="CHEBI:57692"/>
    </cofactor>
</comment>
<dbReference type="GO" id="GO:0005737">
    <property type="term" value="C:cytoplasm"/>
    <property type="evidence" value="ECO:0007669"/>
    <property type="project" value="TreeGrafter"/>
</dbReference>
<evidence type="ECO:0000313" key="8">
    <source>
        <dbReference type="Proteomes" id="UP000448943"/>
    </source>
</evidence>
<keyword evidence="2" id="KW-0285">Flavoprotein</keyword>
<evidence type="ECO:0000256" key="4">
    <source>
        <dbReference type="ARBA" id="ARBA00023002"/>
    </source>
</evidence>
<dbReference type="NCBIfam" id="NF008726">
    <property type="entry name" value="PRK11728.1"/>
    <property type="match status" value="1"/>
</dbReference>
<dbReference type="SUPFAM" id="SSF51905">
    <property type="entry name" value="FAD/NAD(P)-binding domain"/>
    <property type="match status" value="1"/>
</dbReference>
<dbReference type="PANTHER" id="PTHR43104:SF2">
    <property type="entry name" value="L-2-HYDROXYGLUTARATE DEHYDROGENASE, MITOCHONDRIAL"/>
    <property type="match status" value="1"/>
</dbReference>
<evidence type="ECO:0000259" key="6">
    <source>
        <dbReference type="Pfam" id="PF01266"/>
    </source>
</evidence>
<dbReference type="PANTHER" id="PTHR43104">
    <property type="entry name" value="L-2-HYDROXYGLUTARATE DEHYDROGENASE, MITOCHONDRIAL"/>
    <property type="match status" value="1"/>
</dbReference>
<name>A0A6N9Q348_9BACL</name>
<evidence type="ECO:0000313" key="7">
    <source>
        <dbReference type="EMBL" id="NBI29235.1"/>
    </source>
</evidence>
<comment type="caution">
    <text evidence="7">The sequence shown here is derived from an EMBL/GenBank/DDBJ whole genome shotgun (WGS) entry which is preliminary data.</text>
</comment>